<protein>
    <submittedName>
        <fullName evidence="1">Uncharacterized protein</fullName>
    </submittedName>
</protein>
<dbReference type="EMBL" id="UOYP01000366">
    <property type="protein sequence ID" value="VAY88873.1"/>
    <property type="molecule type" value="Genomic_DNA"/>
</dbReference>
<gene>
    <name evidence="1" type="ORF">CARN8_4280001</name>
</gene>
<proteinExistence type="predicted"/>
<evidence type="ECO:0000313" key="1">
    <source>
        <dbReference type="EMBL" id="VAY88873.1"/>
    </source>
</evidence>
<reference evidence="1" key="1">
    <citation type="submission" date="2018-10" db="EMBL/GenBank/DDBJ databases">
        <authorList>
            <person name="Plewniak F."/>
        </authorList>
    </citation>
    <scope>NUCLEOTIDE SEQUENCE</scope>
</reference>
<accession>A0A3P3ZPM7</accession>
<organism evidence="1">
    <name type="scientific">mine drainage metagenome</name>
    <dbReference type="NCBI Taxonomy" id="410659"/>
    <lineage>
        <taxon>unclassified sequences</taxon>
        <taxon>metagenomes</taxon>
        <taxon>ecological metagenomes</taxon>
    </lineage>
</organism>
<sequence length="339" mass="37724">MNMAIRVLTGLLRTGYLGGLAAMRGWHRGGQGVAYLAQLARENQEQSVTETKGVTDSPPALPAPHPEEVVSLGVHLGQPLIRYGDGYSVVCRCYPETGRVVRSLWLDYTKLRRRYGIQVERRLRLRAGAAVVQMQSLPHQGNLPTRPWGRIELGEVTLAFASLQDQGLLRLLDQTVGEAQALVDAEVPDGLLQKRPWQMLPDVAVQDPPLSEVQKRRRVVEMTLADVRAADAQRKKPLASTEKVYPNLVKAPEVRKFRGLLKRTGFVERTDPSGRKSRTFFAEVQDEVQTVRHTGTDLQRALLREEICEGDTVEIFAIGLVPLGGGKCKKKIWSARKVA</sequence>
<dbReference type="AlphaFoldDB" id="A0A3P3ZPM7"/>
<name>A0A3P3ZPM7_9ZZZZ</name>